<reference evidence="2 3" key="1">
    <citation type="journal article" date="2014" name="PLoS ONE">
        <title>Global Analysis of Gene Expression Profiles in Physic Nut (Jatropha curcas L.) Seedlings Exposed to Salt Stress.</title>
        <authorList>
            <person name="Zhang L."/>
            <person name="Zhang C."/>
            <person name="Wu P."/>
            <person name="Chen Y."/>
            <person name="Li M."/>
            <person name="Jiang H."/>
            <person name="Wu G."/>
        </authorList>
    </citation>
    <scope>NUCLEOTIDE SEQUENCE [LARGE SCALE GENOMIC DNA]</scope>
    <source>
        <strain evidence="3">cv. GZQX0401</strain>
        <tissue evidence="2">Young leaves</tissue>
    </source>
</reference>
<dbReference type="Proteomes" id="UP000027138">
    <property type="component" value="Unassembled WGS sequence"/>
</dbReference>
<protein>
    <submittedName>
        <fullName evidence="2">Uncharacterized protein</fullName>
    </submittedName>
</protein>
<dbReference type="EMBL" id="KK914832">
    <property type="protein sequence ID" value="KDP27466.1"/>
    <property type="molecule type" value="Genomic_DNA"/>
</dbReference>
<evidence type="ECO:0000313" key="2">
    <source>
        <dbReference type="EMBL" id="KDP27466.1"/>
    </source>
</evidence>
<evidence type="ECO:0000313" key="3">
    <source>
        <dbReference type="Proteomes" id="UP000027138"/>
    </source>
</evidence>
<feature type="compositionally biased region" description="Polar residues" evidence="1">
    <location>
        <begin position="23"/>
        <end position="32"/>
    </location>
</feature>
<feature type="region of interest" description="Disordered" evidence="1">
    <location>
        <begin position="1"/>
        <end position="61"/>
    </location>
</feature>
<dbReference type="AlphaFoldDB" id="A0A067JU17"/>
<keyword evidence="3" id="KW-1185">Reference proteome</keyword>
<proteinExistence type="predicted"/>
<gene>
    <name evidence="2" type="ORF">JCGZ_20122</name>
</gene>
<sequence length="61" mass="6575">MTAPSRPVGGIRIEEPVAENDVRSSQASSDNANHGKGKGKARPLFTSKRKEVVPPLSLFMQ</sequence>
<name>A0A067JU17_JATCU</name>
<accession>A0A067JU17</accession>
<evidence type="ECO:0000256" key="1">
    <source>
        <dbReference type="SAM" id="MobiDB-lite"/>
    </source>
</evidence>
<organism evidence="2 3">
    <name type="scientific">Jatropha curcas</name>
    <name type="common">Barbados nut</name>
    <dbReference type="NCBI Taxonomy" id="180498"/>
    <lineage>
        <taxon>Eukaryota</taxon>
        <taxon>Viridiplantae</taxon>
        <taxon>Streptophyta</taxon>
        <taxon>Embryophyta</taxon>
        <taxon>Tracheophyta</taxon>
        <taxon>Spermatophyta</taxon>
        <taxon>Magnoliopsida</taxon>
        <taxon>eudicotyledons</taxon>
        <taxon>Gunneridae</taxon>
        <taxon>Pentapetalae</taxon>
        <taxon>rosids</taxon>
        <taxon>fabids</taxon>
        <taxon>Malpighiales</taxon>
        <taxon>Euphorbiaceae</taxon>
        <taxon>Crotonoideae</taxon>
        <taxon>Jatropheae</taxon>
        <taxon>Jatropha</taxon>
    </lineage>
</organism>